<dbReference type="PANTHER" id="PTHR37167">
    <property type="entry name" value="1,4-DIHYDROXY-6-NAPHTOATE SYNTHASE"/>
    <property type="match status" value="1"/>
</dbReference>
<feature type="active site" description="Proton acceptor" evidence="4">
    <location>
        <position position="151"/>
    </location>
</feature>
<dbReference type="InterPro" id="IPR003773">
    <property type="entry name" value="Menaquinone_biosynth"/>
</dbReference>
<keyword evidence="6" id="KW-1185">Reference proteome</keyword>
<comment type="pathway">
    <text evidence="1 4">Quinol/quinone metabolism; menaquinone biosynthesis.</text>
</comment>
<feature type="binding site" evidence="4">
    <location>
        <begin position="112"/>
        <end position="113"/>
    </location>
    <ligand>
        <name>substrate</name>
    </ligand>
</feature>
<dbReference type="EMBL" id="CP117811">
    <property type="protein sequence ID" value="WDE96981.1"/>
    <property type="molecule type" value="Genomic_DNA"/>
</dbReference>
<dbReference type="Proteomes" id="UP001214250">
    <property type="component" value="Chromosome 1"/>
</dbReference>
<evidence type="ECO:0000313" key="6">
    <source>
        <dbReference type="Proteomes" id="UP001214250"/>
    </source>
</evidence>
<dbReference type="CDD" id="cd13635">
    <property type="entry name" value="PBP2_Ttha1568_Mqnd"/>
    <property type="match status" value="1"/>
</dbReference>
<dbReference type="EC" id="4.1.99.29" evidence="4"/>
<evidence type="ECO:0000256" key="1">
    <source>
        <dbReference type="ARBA" id="ARBA00004863"/>
    </source>
</evidence>
<evidence type="ECO:0000256" key="2">
    <source>
        <dbReference type="ARBA" id="ARBA00022428"/>
    </source>
</evidence>
<proteinExistence type="inferred from homology"/>
<comment type="function">
    <text evidence="4">Catalyzes the conversion of cyclic dehypoxanthine futalosine (cyclic DHFL) into 1,4-dihydroxy-6-naphthoate, a step in the biosynthesis of menaquinone (MK, vitamin K2).</text>
</comment>
<comment type="similarity">
    <text evidence="4">Belongs to the MqnA/MqnD family. MqnD subfamily.</text>
</comment>
<dbReference type="Gene3D" id="3.40.190.10">
    <property type="entry name" value="Periplasmic binding protein-like II"/>
    <property type="match status" value="2"/>
</dbReference>
<dbReference type="PANTHER" id="PTHR37167:SF1">
    <property type="entry name" value="1,4-DIHYDROXY-6-NAPHTOATE SYNTHASE"/>
    <property type="match status" value="1"/>
</dbReference>
<evidence type="ECO:0000256" key="4">
    <source>
        <dbReference type="HAMAP-Rule" id="MF_00996"/>
    </source>
</evidence>
<comment type="catalytic activity">
    <reaction evidence="4">
        <text>cyclic dehypoxanthinylfutalosinate = 1,4-dihydroxy-6-naphthoate + dihydroxyacetone</text>
        <dbReference type="Rhea" id="RHEA:33087"/>
        <dbReference type="ChEBI" id="CHEBI:16016"/>
        <dbReference type="ChEBI" id="CHEBI:64254"/>
        <dbReference type="ChEBI" id="CHEBI:64270"/>
        <dbReference type="EC" id="4.1.99.29"/>
    </reaction>
</comment>
<sequence>MKPKISLGMSPCPNDTFMFYHLLHHSDFSKKYDIDLQIMDIQDLNELLKSKEVDFCKSSFGLIPKVLEDYVVLRSGSALGHACGPLLVSKNKAMTKQDLLGSKILIPGLDTSAFSLLRAYLGSDFNAEECLFSEIMPALGRGEADAGLIIHESRFTYEDFALSCLVDLGEWWEQKYSLPIPLGAISAKRYVGNEVIEEFSNALKASVEWAFSQDWKENKEFSNFICGHAKEISEEVLDSHIALYVNQESIELSEQAIGAIEKMFSQLKNREISRSEFLFS</sequence>
<gene>
    <name evidence="4" type="primary">mqnD</name>
    <name evidence="5" type="ORF">PQO03_03275</name>
</gene>
<keyword evidence="3 4" id="KW-0456">Lyase</keyword>
<accession>A0ABY7VRZ9</accession>
<dbReference type="InterPro" id="IPR030869">
    <property type="entry name" value="MqnD"/>
</dbReference>
<comment type="caution">
    <text evidence="4">Lacks conserved residue(s) required for the propagation of feature annotation.</text>
</comment>
<evidence type="ECO:0000313" key="5">
    <source>
        <dbReference type="EMBL" id="WDE96981.1"/>
    </source>
</evidence>
<dbReference type="SUPFAM" id="SSF53850">
    <property type="entry name" value="Periplasmic binding protein-like II"/>
    <property type="match status" value="1"/>
</dbReference>
<keyword evidence="2 4" id="KW-0474">Menaquinone biosynthesis</keyword>
<dbReference type="RefSeq" id="WP_274151090.1">
    <property type="nucleotide sequence ID" value="NZ_CP117811.1"/>
</dbReference>
<name>A0ABY7VRZ9_9BACT</name>
<organism evidence="5 6">
    <name type="scientific">Lentisphaera profundi</name>
    <dbReference type="NCBI Taxonomy" id="1658616"/>
    <lineage>
        <taxon>Bacteria</taxon>
        <taxon>Pseudomonadati</taxon>
        <taxon>Lentisphaerota</taxon>
        <taxon>Lentisphaeria</taxon>
        <taxon>Lentisphaerales</taxon>
        <taxon>Lentisphaeraceae</taxon>
        <taxon>Lentisphaera</taxon>
    </lineage>
</organism>
<evidence type="ECO:0000256" key="3">
    <source>
        <dbReference type="ARBA" id="ARBA00023239"/>
    </source>
</evidence>
<reference evidence="5 6" key="1">
    <citation type="submission" date="2023-02" db="EMBL/GenBank/DDBJ databases">
        <title>Genome sequence of Lentisphaera profundi SAORIC-696.</title>
        <authorList>
            <person name="Kim e."/>
            <person name="Cho J.-C."/>
            <person name="Choi A."/>
            <person name="Kang I."/>
        </authorList>
    </citation>
    <scope>NUCLEOTIDE SEQUENCE [LARGE SCALE GENOMIC DNA]</scope>
    <source>
        <strain evidence="5 6">SAORIC-696</strain>
    </source>
</reference>
<dbReference type="Pfam" id="PF02621">
    <property type="entry name" value="VitK2_biosynth"/>
    <property type="match status" value="1"/>
</dbReference>
<dbReference type="HAMAP" id="MF_00996">
    <property type="entry name" value="MqnD"/>
    <property type="match status" value="1"/>
</dbReference>
<protein>
    <recommendedName>
        <fullName evidence="4">1,4-dihydroxy-6-naphtoate synthase</fullName>
        <ecNumber evidence="4">4.1.99.29</ecNumber>
    </recommendedName>
    <alternativeName>
        <fullName evidence="4">Menaquinone biosynthetic enzyme MqnD</fullName>
    </alternativeName>
</protein>